<feature type="coiled-coil region" evidence="1">
    <location>
        <begin position="272"/>
        <end position="299"/>
    </location>
</feature>
<dbReference type="AlphaFoldDB" id="A0A9X2VWB8"/>
<keyword evidence="4" id="KW-1185">Reference proteome</keyword>
<dbReference type="Pfam" id="PF13424">
    <property type="entry name" value="TPR_12"/>
    <property type="match status" value="1"/>
</dbReference>
<evidence type="ECO:0000313" key="4">
    <source>
        <dbReference type="Proteomes" id="UP001141259"/>
    </source>
</evidence>
<dbReference type="Gene3D" id="3.40.50.300">
    <property type="entry name" value="P-loop containing nucleotide triphosphate hydrolases"/>
    <property type="match status" value="1"/>
</dbReference>
<dbReference type="InterPro" id="IPR019734">
    <property type="entry name" value="TPR_rpt"/>
</dbReference>
<dbReference type="SUPFAM" id="SSF52540">
    <property type="entry name" value="P-loop containing nucleoside triphosphate hydrolases"/>
    <property type="match status" value="1"/>
</dbReference>
<evidence type="ECO:0000256" key="1">
    <source>
        <dbReference type="SAM" id="Coils"/>
    </source>
</evidence>
<dbReference type="InterPro" id="IPR011990">
    <property type="entry name" value="TPR-like_helical_dom_sf"/>
</dbReference>
<dbReference type="EMBL" id="JANYMP010000038">
    <property type="protein sequence ID" value="MCS7483875.1"/>
    <property type="molecule type" value="Genomic_DNA"/>
</dbReference>
<dbReference type="InterPro" id="IPR002182">
    <property type="entry name" value="NB-ARC"/>
</dbReference>
<dbReference type="PANTHER" id="PTHR47691">
    <property type="entry name" value="REGULATOR-RELATED"/>
    <property type="match status" value="1"/>
</dbReference>
<dbReference type="Pfam" id="PF00931">
    <property type="entry name" value="NB-ARC"/>
    <property type="match status" value="1"/>
</dbReference>
<evidence type="ECO:0000259" key="2">
    <source>
        <dbReference type="SMART" id="SM00382"/>
    </source>
</evidence>
<dbReference type="Proteomes" id="UP001141259">
    <property type="component" value="Unassembled WGS sequence"/>
</dbReference>
<comment type="caution">
    <text evidence="3">The sequence shown here is derived from an EMBL/GenBank/DDBJ whole genome shotgun (WGS) entry which is preliminary data.</text>
</comment>
<dbReference type="Pfam" id="PF13432">
    <property type="entry name" value="TPR_16"/>
    <property type="match status" value="1"/>
</dbReference>
<reference evidence="3" key="1">
    <citation type="submission" date="2022-08" db="EMBL/GenBank/DDBJ databases">
        <authorList>
            <person name="Tistechok S."/>
            <person name="Samborskyy M."/>
            <person name="Roman I."/>
        </authorList>
    </citation>
    <scope>NUCLEOTIDE SEQUENCE</scope>
    <source>
        <strain evidence="3">DSM 103496</strain>
    </source>
</reference>
<proteinExistence type="predicted"/>
<dbReference type="SMART" id="SM00028">
    <property type="entry name" value="TPR"/>
    <property type="match status" value="5"/>
</dbReference>
<dbReference type="PRINTS" id="PR00364">
    <property type="entry name" value="DISEASERSIST"/>
</dbReference>
<dbReference type="SUPFAM" id="SSF48452">
    <property type="entry name" value="TPR-like"/>
    <property type="match status" value="1"/>
</dbReference>
<protein>
    <submittedName>
        <fullName evidence="3">Tetratricopeptide repeat protein</fullName>
    </submittedName>
</protein>
<dbReference type="InterPro" id="IPR003593">
    <property type="entry name" value="AAA+_ATPase"/>
</dbReference>
<evidence type="ECO:0000313" key="3">
    <source>
        <dbReference type="EMBL" id="MCS7483875.1"/>
    </source>
</evidence>
<accession>A0A9X2VWB8</accession>
<dbReference type="RefSeq" id="WP_259629366.1">
    <property type="nucleotide sequence ID" value="NZ_JANYMP010000038.1"/>
</dbReference>
<dbReference type="SMART" id="SM00382">
    <property type="entry name" value="AAA"/>
    <property type="match status" value="1"/>
</dbReference>
<keyword evidence="1" id="KW-0175">Coiled coil</keyword>
<name>A0A9X2VWB8_9PSEU</name>
<dbReference type="PANTHER" id="PTHR47691:SF3">
    <property type="entry name" value="HTH-TYPE TRANSCRIPTIONAL REGULATOR RV0890C-RELATED"/>
    <property type="match status" value="1"/>
</dbReference>
<dbReference type="Pfam" id="PF13374">
    <property type="entry name" value="TPR_10"/>
    <property type="match status" value="1"/>
</dbReference>
<dbReference type="GO" id="GO:0043531">
    <property type="term" value="F:ADP binding"/>
    <property type="evidence" value="ECO:0007669"/>
    <property type="project" value="InterPro"/>
</dbReference>
<gene>
    <name evidence="3" type="ORF">NZH93_44175</name>
</gene>
<dbReference type="Gene3D" id="1.25.40.10">
    <property type="entry name" value="Tetratricopeptide repeat domain"/>
    <property type="match status" value="1"/>
</dbReference>
<organism evidence="3 4">
    <name type="scientific">Umezawaea endophytica</name>
    <dbReference type="NCBI Taxonomy" id="1654476"/>
    <lineage>
        <taxon>Bacteria</taxon>
        <taxon>Bacillati</taxon>
        <taxon>Actinomycetota</taxon>
        <taxon>Actinomycetes</taxon>
        <taxon>Pseudonocardiales</taxon>
        <taxon>Pseudonocardiaceae</taxon>
        <taxon>Umezawaea</taxon>
    </lineage>
</organism>
<sequence length="715" mass="78919">MASLSVEGDGGAANDFSGSGESVVQAGTVHSVHFHNAGRPHSMPPRQLPGGIGGFVNRLSSLAQLDSLLGSSTAAHRPPSAPHVVVIVGAPGVGKTALALHWAHLVREHFPDGELYIDMRGYGADHPLGPEQAIDVFLRSLNVAPDRIPIDLEERASLYRSILGDKKMLIVLDNASSAKQIRQLLPGSRDSLVLVTSRSRISGLVVREGAIRMSLDVLSSNDSVRLLAEIIGEDRVDAEIRSAEQVAVLCGFLPLALRVVAERTAGRPHMRLSELVNELNGEQSRLDALAAEVDELTDVRAAFSWSYRALAHEHRHIFRMLALHPGPEFCCSVVAALVDVPEAELKPQLEVLVGVHLLQQISPDRYRIHDLLRAYSVERSNHELAQRDRTYAMRRMLSWYLIGTDNARQLMVPYSRAVSLVPAGRIDAPSFSTLQDVINWFESERLNLLAALHQAMELGQFDIAWKLPVVADAFFEMRSYWKEWRQIHVDGVSAARMIGDDLGEAANLICLGDAMWRLGEHEDALTTYEQSSRIAHEIGDRRTEGYALRGSGLICYEIADYDRALQLFENALEVFRASSVKRGEAMSLLSLGTTFKMLGRMDDAVRHCEEAVEILRDIDDVWSVAWALMPLAEALGSAGRFSESEGQLAEAVEIFRRFDDRNSEAMAWEHLGDVLASQRKSDAAIAAWSKSFEILESLGNSRSREVGQKIEGLQG</sequence>
<dbReference type="InterPro" id="IPR027417">
    <property type="entry name" value="P-loop_NTPase"/>
</dbReference>
<feature type="domain" description="AAA+ ATPase" evidence="2">
    <location>
        <begin position="81"/>
        <end position="221"/>
    </location>
</feature>